<evidence type="ECO:0000259" key="11">
    <source>
        <dbReference type="PROSITE" id="PS51157"/>
    </source>
</evidence>
<comment type="caution">
    <text evidence="12">The sequence shown here is derived from an EMBL/GenBank/DDBJ whole genome shotgun (WGS) entry which is preliminary data.</text>
</comment>
<keyword evidence="13" id="KW-1185">Reference proteome</keyword>
<dbReference type="VEuPathDB" id="CryptoDB:cubi_01215"/>
<dbReference type="Pfam" id="PF02207">
    <property type="entry name" value="zf-UBR"/>
    <property type="match status" value="1"/>
</dbReference>
<dbReference type="RefSeq" id="XP_028875564.1">
    <property type="nucleotide sequence ID" value="XM_029018227.1"/>
</dbReference>
<evidence type="ECO:0000256" key="8">
    <source>
        <dbReference type="ARBA" id="ARBA00046341"/>
    </source>
</evidence>
<organism evidence="12 13">
    <name type="scientific">Cryptosporidium ubiquitum</name>
    <dbReference type="NCBI Taxonomy" id="857276"/>
    <lineage>
        <taxon>Eukaryota</taxon>
        <taxon>Sar</taxon>
        <taxon>Alveolata</taxon>
        <taxon>Apicomplexa</taxon>
        <taxon>Conoidasida</taxon>
        <taxon>Coccidia</taxon>
        <taxon>Eucoccidiorida</taxon>
        <taxon>Eimeriorina</taxon>
        <taxon>Cryptosporidiidae</taxon>
        <taxon>Cryptosporidium</taxon>
    </lineage>
</organism>
<dbReference type="UniPathway" id="UPA00143"/>
<comment type="function">
    <text evidence="10">Ubiquitin ligase protein which is a component of the N-end rule pathway. Recognizes and binds to proteins bearing specific N-terminal residues that are destabilizing according to the N-end rule, leading to their ubiquitination and subsequent degradation.</text>
</comment>
<evidence type="ECO:0000256" key="7">
    <source>
        <dbReference type="ARBA" id="ARBA00022833"/>
    </source>
</evidence>
<comment type="similarity">
    <text evidence="8 10">Belongs to the E3 ubiquitin-protein ligase UBR1-like family.</text>
</comment>
<evidence type="ECO:0000256" key="1">
    <source>
        <dbReference type="ARBA" id="ARBA00000900"/>
    </source>
</evidence>
<comment type="catalytic activity">
    <reaction evidence="1 10">
        <text>S-ubiquitinyl-[E2 ubiquitin-conjugating enzyme]-L-cysteine + [acceptor protein]-L-lysine = [E2 ubiquitin-conjugating enzyme]-L-cysteine + N(6)-ubiquitinyl-[acceptor protein]-L-lysine.</text>
        <dbReference type="EC" id="2.3.2.27"/>
    </reaction>
</comment>
<dbReference type="GO" id="GO:0005737">
    <property type="term" value="C:cytoplasm"/>
    <property type="evidence" value="ECO:0007669"/>
    <property type="project" value="TreeGrafter"/>
</dbReference>
<dbReference type="GO" id="GO:0000151">
    <property type="term" value="C:ubiquitin ligase complex"/>
    <property type="evidence" value="ECO:0007669"/>
    <property type="project" value="TreeGrafter"/>
</dbReference>
<evidence type="ECO:0000313" key="13">
    <source>
        <dbReference type="Proteomes" id="UP000186176"/>
    </source>
</evidence>
<evidence type="ECO:0000256" key="3">
    <source>
        <dbReference type="ARBA" id="ARBA00022679"/>
    </source>
</evidence>
<dbReference type="InterPro" id="IPR039164">
    <property type="entry name" value="UBR1-like"/>
</dbReference>
<dbReference type="InterPro" id="IPR044046">
    <property type="entry name" value="E3_ligase_UBR-like_C"/>
</dbReference>
<comment type="pathway">
    <text evidence="2 10">Protein modification; protein ubiquitination.</text>
</comment>
<dbReference type="SMART" id="SM00396">
    <property type="entry name" value="ZnF_UBR1"/>
    <property type="match status" value="1"/>
</dbReference>
<evidence type="ECO:0000256" key="10">
    <source>
        <dbReference type="RuleBase" id="RU366018"/>
    </source>
</evidence>
<dbReference type="Proteomes" id="UP000186176">
    <property type="component" value="Unassembled WGS sequence"/>
</dbReference>
<keyword evidence="5 10" id="KW-0863">Zinc-finger</keyword>
<dbReference type="EMBL" id="LRBP01000012">
    <property type="protein sequence ID" value="OII74371.1"/>
    <property type="molecule type" value="Genomic_DNA"/>
</dbReference>
<feature type="zinc finger region" description="UBR-type" evidence="9">
    <location>
        <begin position="246"/>
        <end position="317"/>
    </location>
</feature>
<evidence type="ECO:0000256" key="4">
    <source>
        <dbReference type="ARBA" id="ARBA00022723"/>
    </source>
</evidence>
<dbReference type="GO" id="GO:0071596">
    <property type="term" value="P:ubiquitin-dependent protein catabolic process via the N-end rule pathway"/>
    <property type="evidence" value="ECO:0007669"/>
    <property type="project" value="UniProtKB-UniRule"/>
</dbReference>
<dbReference type="GeneID" id="39978006"/>
<dbReference type="OrthoDB" id="340511at2759"/>
<dbReference type="Pfam" id="PF18995">
    <property type="entry name" value="PRT6_C"/>
    <property type="match status" value="1"/>
</dbReference>
<keyword evidence="7 10" id="KW-0862">Zinc</keyword>
<dbReference type="FunFam" id="2.10.110.30:FF:000002">
    <property type="entry name" value="Putative e3 ubiquitin-protein ligase ubr3"/>
    <property type="match status" value="1"/>
</dbReference>
<evidence type="ECO:0000256" key="6">
    <source>
        <dbReference type="ARBA" id="ARBA00022786"/>
    </source>
</evidence>
<accession>A0A1J4MLP0</accession>
<dbReference type="CDD" id="cd19673">
    <property type="entry name" value="UBR-box_UBR3"/>
    <property type="match status" value="1"/>
</dbReference>
<keyword evidence="4 10" id="KW-0479">Metal-binding</keyword>
<reference evidence="12 13" key="1">
    <citation type="submission" date="2016-10" db="EMBL/GenBank/DDBJ databases">
        <title>Reductive evolution of mitochondrial metabolism and differential evolution of invasion-related proteins in Cryptosporidium.</title>
        <authorList>
            <person name="Liu S."/>
            <person name="Roellig D.M."/>
            <person name="Guo Y."/>
            <person name="Li N."/>
            <person name="Frace M.A."/>
            <person name="Tang K."/>
            <person name="Zhang L."/>
            <person name="Feng Y."/>
            <person name="Xiao L."/>
        </authorList>
    </citation>
    <scope>NUCLEOTIDE SEQUENCE [LARGE SCALE GENOMIC DNA]</scope>
    <source>
        <strain evidence="12">39726</strain>
    </source>
</reference>
<keyword evidence="3 10" id="KW-0808">Transferase</keyword>
<gene>
    <name evidence="12" type="ORF">cubi_01215</name>
</gene>
<dbReference type="Gene3D" id="2.10.110.30">
    <property type="match status" value="1"/>
</dbReference>
<protein>
    <recommendedName>
        <fullName evidence="10">E3 ubiquitin-protein ligase</fullName>
        <ecNumber evidence="10">2.3.2.27</ecNumber>
    </recommendedName>
</protein>
<proteinExistence type="inferred from homology"/>
<dbReference type="EC" id="2.3.2.27" evidence="10"/>
<evidence type="ECO:0000313" key="12">
    <source>
        <dbReference type="EMBL" id="OII74371.1"/>
    </source>
</evidence>
<keyword evidence="6 10" id="KW-0833">Ubl conjugation pathway</keyword>
<dbReference type="InterPro" id="IPR003126">
    <property type="entry name" value="Znf_UBR"/>
</dbReference>
<sequence length="2908" mass="337581">MQVPVIHTNRSQVTNHDYVDFTKVPKLTVKESIMKQWFSINKACYSSLQALRFRLLCLRAHLIKCGPELPKNIYNGSTFNLSLSYDEYVSLFIDDKENESQSELLGDIMFLICELVDDRYSHTNTWNTFLAIELFSTAYSLDDEKIYWYVAICETNKDIEYNLPKSSTQKWVKQAKKLKFDSEINATGNFNSLNPTNETLDFVIISILELLMNPEFDDFTSIFKNNDLDSAFFSSLRLPKEMGTLNRCSQIWSGQHIAYRCITCGTSTSSCICVDCFQNGNHENHEYYIYKSDYGGCCDCGDEQAWSKEGFCRKHNIKDIQSSNSNANLNSDLLRSKLKGIFHGILCHVVCLSRLYCTAPNTKEIYLPFHSKLVSKIIEQNRNDEKTEDNFNVLDFYMQDEDLSDDSELNIFPSYFDSDSFRVENGLDDGNVNNDTNRNTIINNVEDNSFENEIEQIYERVEMSDNQTNSEDPVIFDNLNAALPQENHFFEDIPILHFQTIRGQNLNDTTIPILLLFKQEKKFQMDSYFFQWFISLCENYQSIFLPLMGELFGSPIHKLLMFGILNHPSLNDDLKSSNKYACKLLKPLIEEYINKRIHTLTTQKVKDFLREIHSDFKFVSVKESDESQNAIIQENTSENYMLDFRNGDESISDEFDIKIEILTYLDIFWMKWSRQLNEANDSLIHQALVSKIYKQNDLTDLLLVMMFDSKFKEEIFPDIFMRNYNELVKRQDKVLTRIAVQLFTIDRMLISMALDNNLIQNIFFTTFQILQSSVVYQKVCHKNKEDSKSKFPVPTLSSNSSAVVNRKYTYSMHDSKYLLQCIDLIYFIFLNKSTKMLQEELSCRHIEPEETKYLSKKLYMELWYNGWLSLLRLVQCMNPHKSKIVEPFEDLKWHSSLLLCCDIQSTVDILLQIIFLLTRIPGDSSLMPLSLEYEGLDLTTFCIFRLVLNTVQSLIQWIHITSINESWNIKYEYVENRSFNIDKTFGRYFVKFEYASTINGNYTLHNQSIIENWASIHIPLNRTSLQLIYIYLDYTSRKKDCIDSKYIFELVENLGILNDVLKISIIEHPLRAYCFVHQAFYLNDGSWLRNGLSPINEAQFYKKSHWSTMYILLDIFSIRLVLNILDNQDSILFMISSILTHFNLIEDEINCENNNHHSKKDMDMVDHFQISSDTDNNSILKDVKESINPCFNVLGLRKAIDKKANCAVLFIMDIFTKITSLDLPNSLSFNKSVYRYLLVQYLIRKNRSRSEIQDGLPISSSSSLYYGNFIQSIKSSNLNTIIDEILDSFCEKIPAFDNKPILYKIKQPIGWMLYDPLLPVKFLGSEDNSNGESICSYFNDWPNSLSKNSKLCRDVISIEDGSLKKRRIGENSMLEHNNRNQNGIFGKNEIEEAQDNSERKFINNKFTKFPIKLCHIPLNEHFSSAIHFNSSQNMYIKSILLSNILHLALPKLFGLCISQTLMDDVRIIHHSFILLFNLINIEIIEYIYKAFKASNNEESQTKIEFNRVPLNTEEPGTKNQTNKEILEFNEDPTYEFFSIPLEANTNFKQIGGLNSPVCKNSHSSRLFNVSIYCLNQDGDNDDYQYFAVQPNLCSLIKEELSKKVGNNLIQNTTPIVLKDLNMINICDLLRKNRIESVFELLITPLILSFENDIRHEKPFCLMDILVEVLYSLRINDNDIHLGKDKNKFKFVKKDVLKLIPIESSFFLEWGLSIANHTSPEIESYFRSYLEGLYMERVASLQEKAINLKETNFKEKIQEKQKNILQEYMKKQKNFMNNFKKSMLLSNEENKVDNQDGIKLEKICVGNQGVDNEENSDFCVFCHELISGNQGHDNNDEHIATFGYLDLQNTSLDSKRNIQSDTTLDGLQPNFGYTSFYLTICGHLIHYKCVSQYYKLFNNEISSGSNDGSSRSGQETRQIQTEECSLEMKSKIQYVGFPLTYYKNKVALSVKQVGTRDKVENFDKANVETSSSSIHVLSSISDNLGSKFNNKVRQYDINKQIYHLTNLTCPYCNTFSNIILPFKYFKREDLMMEKGNEEKNFLVCKDDYLMQVLDILMDFQRKDEIFNLFGDNYEGNSELNNIEIDIESIPILEQILSILTLFNHLLPFNIPGVNLFINGIPGINPIGFLIKIISDNIVIDTISNSDEAGLFFIKPFPSSRSLMYKIVFDSLRSIINHFPSLSISMIYNLFPVVRDESKIDIWDFISLQSPTARFQILVNLVILIDATRSLRRQNSQDNNHSGSFCHTKMNDLHASIGISCLHNDIRDNFERESESDETLDDDKLRITYIMLNMFILEVFSIVWTFWNPEWDQDEGISNIKNPIVQLILNLNKNKRSQVDEESDEQKDNQLNENEVLSFFQDLIYGNVFNLHKKLDSNSGEVEYKAQKINNLSDSRMNVNIFGALPIQITPVNSEILVSENKNKSERFYSFKLKDYMDKKVGNNIHELSLNKYPRYILNVNSSYLNTKKTSKKYNQNQENGLMEEFKLKDIKKLKDIINLGIIIWLKLVIGFQNIYMEGKSKKNDNSNHKDNGLNGCEDNNLSEQISILLESISSRFCANANILEMAWKTLTEFDVEERNTNPKNSSIVMMKSLLSNILESNLFIKLISKKKPIIPLSSLEVFKIQDNLDNVKILLFNSNIDSFYKNLNFEEFEIFKNSFQELGKKFLHINEYGQNIVIYNGFNQSTILPPKMFHNLYNKLLSKPIKHWSRKYCNNINNLLICISCGSILCTEYNCCNETETSTNLSSSILSSYFYCHTKGTGRTEDENISSYSIPFGSGLNISLRSIPIRDHIAKCGKGLSFFLHVSSSIILSFRIDISSTKNEANGNLFNWIEADKRLLYGGRACEFSTLYVDEYGEEDKYLIRGKPMILCPYRWIKLQNIVQKINARRNTHLNWRSFQPFEFQSINA</sequence>
<evidence type="ECO:0000256" key="5">
    <source>
        <dbReference type="ARBA" id="ARBA00022771"/>
    </source>
</evidence>
<feature type="domain" description="UBR-type" evidence="11">
    <location>
        <begin position="246"/>
        <end position="317"/>
    </location>
</feature>
<dbReference type="PROSITE" id="PS51157">
    <property type="entry name" value="ZF_UBR"/>
    <property type="match status" value="1"/>
</dbReference>
<evidence type="ECO:0000256" key="9">
    <source>
        <dbReference type="PROSITE-ProRule" id="PRU00508"/>
    </source>
</evidence>
<name>A0A1J4MLP0_9CRYT</name>
<evidence type="ECO:0000256" key="2">
    <source>
        <dbReference type="ARBA" id="ARBA00004906"/>
    </source>
</evidence>
<dbReference type="GO" id="GO:0016567">
    <property type="term" value="P:protein ubiquitination"/>
    <property type="evidence" value="ECO:0007669"/>
    <property type="project" value="UniProtKB-UniRule"/>
</dbReference>
<dbReference type="GO" id="GO:0061630">
    <property type="term" value="F:ubiquitin protein ligase activity"/>
    <property type="evidence" value="ECO:0007669"/>
    <property type="project" value="UniProtKB-UniRule"/>
</dbReference>
<dbReference type="PANTHER" id="PTHR21497:SF24">
    <property type="entry name" value="E3 UBIQUITIN-PROTEIN LIGASE UBR1"/>
    <property type="match status" value="1"/>
</dbReference>
<dbReference type="GO" id="GO:0008270">
    <property type="term" value="F:zinc ion binding"/>
    <property type="evidence" value="ECO:0007669"/>
    <property type="project" value="UniProtKB-UniRule"/>
</dbReference>
<dbReference type="PANTHER" id="PTHR21497">
    <property type="entry name" value="UBIQUITIN LIGASE E3 ALPHA-RELATED"/>
    <property type="match status" value="1"/>
</dbReference>